<keyword evidence="3" id="KW-1185">Reference proteome</keyword>
<dbReference type="AlphaFoldDB" id="A0A2P8EZH0"/>
<accession>A0A2P8EZH0</accession>
<protein>
    <submittedName>
        <fullName evidence="2">Heme-degrading monooxygenase HmoA</fullName>
    </submittedName>
</protein>
<gene>
    <name evidence="2" type="ORF">CLV44_10631</name>
</gene>
<dbReference type="SUPFAM" id="SSF54909">
    <property type="entry name" value="Dimeric alpha+beta barrel"/>
    <property type="match status" value="1"/>
</dbReference>
<dbReference type="InterPro" id="IPR011008">
    <property type="entry name" value="Dimeric_a/b-barrel"/>
</dbReference>
<dbReference type="PROSITE" id="PS51725">
    <property type="entry name" value="ABM"/>
    <property type="match status" value="1"/>
</dbReference>
<evidence type="ECO:0000259" key="1">
    <source>
        <dbReference type="PROSITE" id="PS51725"/>
    </source>
</evidence>
<reference evidence="2 3" key="1">
    <citation type="submission" date="2018-03" db="EMBL/GenBank/DDBJ databases">
        <title>Genomic Encyclopedia of Archaeal and Bacterial Type Strains, Phase II (KMG-II): from individual species to whole genera.</title>
        <authorList>
            <person name="Goeker M."/>
        </authorList>
    </citation>
    <scope>NUCLEOTIDE SEQUENCE [LARGE SCALE GENOMIC DNA]</scope>
    <source>
        <strain evidence="2 3">DSM 17586</strain>
    </source>
</reference>
<sequence length="93" mass="11083">MIRVLIERHVAAELYEHYERASRETLQKAMQAPGFISGEALYDTADPDHRVILATYRSELDWQRWYTSEERRDMMDHITPMLESEEKITVFAH</sequence>
<dbReference type="RefSeq" id="WP_106591081.1">
    <property type="nucleotide sequence ID" value="NZ_PYGI01000006.1"/>
</dbReference>
<dbReference type="Proteomes" id="UP000242133">
    <property type="component" value="Unassembled WGS sequence"/>
</dbReference>
<name>A0A2P8EZH0_9GAMM</name>
<evidence type="ECO:0000313" key="2">
    <source>
        <dbReference type="EMBL" id="PSL14855.1"/>
    </source>
</evidence>
<proteinExistence type="predicted"/>
<keyword evidence="2" id="KW-0503">Monooxygenase</keyword>
<dbReference type="Gene3D" id="3.30.70.100">
    <property type="match status" value="1"/>
</dbReference>
<dbReference type="GO" id="GO:0004497">
    <property type="term" value="F:monooxygenase activity"/>
    <property type="evidence" value="ECO:0007669"/>
    <property type="project" value="UniProtKB-KW"/>
</dbReference>
<organism evidence="2 3">
    <name type="scientific">Marinobacterium halophilum</name>
    <dbReference type="NCBI Taxonomy" id="267374"/>
    <lineage>
        <taxon>Bacteria</taxon>
        <taxon>Pseudomonadati</taxon>
        <taxon>Pseudomonadota</taxon>
        <taxon>Gammaproteobacteria</taxon>
        <taxon>Oceanospirillales</taxon>
        <taxon>Oceanospirillaceae</taxon>
        <taxon>Marinobacterium</taxon>
    </lineage>
</organism>
<evidence type="ECO:0000313" key="3">
    <source>
        <dbReference type="Proteomes" id="UP000242133"/>
    </source>
</evidence>
<dbReference type="Pfam" id="PF03992">
    <property type="entry name" value="ABM"/>
    <property type="match status" value="1"/>
</dbReference>
<keyword evidence="2" id="KW-0560">Oxidoreductase</keyword>
<dbReference type="InterPro" id="IPR007138">
    <property type="entry name" value="ABM_dom"/>
</dbReference>
<dbReference type="EMBL" id="PYGI01000006">
    <property type="protein sequence ID" value="PSL14855.1"/>
    <property type="molecule type" value="Genomic_DNA"/>
</dbReference>
<feature type="domain" description="ABM" evidence="1">
    <location>
        <begin position="2"/>
        <end position="91"/>
    </location>
</feature>
<comment type="caution">
    <text evidence="2">The sequence shown here is derived from an EMBL/GenBank/DDBJ whole genome shotgun (WGS) entry which is preliminary data.</text>
</comment>
<dbReference type="OrthoDB" id="4463721at2"/>